<dbReference type="EMBL" id="CADEAL010004179">
    <property type="protein sequence ID" value="CAB1453614.1"/>
    <property type="molecule type" value="Genomic_DNA"/>
</dbReference>
<accession>A0A9N7Z9J4</accession>
<organism evidence="1 2">
    <name type="scientific">Pleuronectes platessa</name>
    <name type="common">European plaice</name>
    <dbReference type="NCBI Taxonomy" id="8262"/>
    <lineage>
        <taxon>Eukaryota</taxon>
        <taxon>Metazoa</taxon>
        <taxon>Chordata</taxon>
        <taxon>Craniata</taxon>
        <taxon>Vertebrata</taxon>
        <taxon>Euteleostomi</taxon>
        <taxon>Actinopterygii</taxon>
        <taxon>Neopterygii</taxon>
        <taxon>Teleostei</taxon>
        <taxon>Neoteleostei</taxon>
        <taxon>Acanthomorphata</taxon>
        <taxon>Carangaria</taxon>
        <taxon>Pleuronectiformes</taxon>
        <taxon>Pleuronectoidei</taxon>
        <taxon>Pleuronectidae</taxon>
        <taxon>Pleuronectes</taxon>
    </lineage>
</organism>
<keyword evidence="2" id="KW-1185">Reference proteome</keyword>
<evidence type="ECO:0000313" key="1">
    <source>
        <dbReference type="EMBL" id="CAB1453614.1"/>
    </source>
</evidence>
<gene>
    <name evidence="1" type="ORF">PLEPLA_LOCUS41370</name>
</gene>
<dbReference type="Proteomes" id="UP001153269">
    <property type="component" value="Unassembled WGS sequence"/>
</dbReference>
<sequence length="178" mass="19911">MAQAAWWRRERMMMVMTGGGEGGYPLGCHEYDPQIFHCGPMSAVADAQDAREASLIYPGVSPLKRREEDKDPQQFTSVEELVHPSQFLNARWLSGEAGSVFCSPLGSAAFFSVPVNGEYRKTRAVRSQSAPLSTMEFPVNAVYRWPAGQQLYREVEERQARFKYLRGSDGAELSNPSI</sequence>
<dbReference type="AlphaFoldDB" id="A0A9N7Z9J4"/>
<reference evidence="1" key="1">
    <citation type="submission" date="2020-03" db="EMBL/GenBank/DDBJ databases">
        <authorList>
            <person name="Weist P."/>
        </authorList>
    </citation>
    <scope>NUCLEOTIDE SEQUENCE</scope>
</reference>
<comment type="caution">
    <text evidence="1">The sequence shown here is derived from an EMBL/GenBank/DDBJ whole genome shotgun (WGS) entry which is preliminary data.</text>
</comment>
<proteinExistence type="predicted"/>
<evidence type="ECO:0000313" key="2">
    <source>
        <dbReference type="Proteomes" id="UP001153269"/>
    </source>
</evidence>
<name>A0A9N7Z9J4_PLEPL</name>
<protein>
    <submittedName>
        <fullName evidence="1">Uncharacterized protein</fullName>
    </submittedName>
</protein>